<dbReference type="KEGG" id="tdu:QJT80_00065"/>
<keyword evidence="1" id="KW-0812">Transmembrane</keyword>
<dbReference type="AlphaFoldDB" id="A0AA95H813"/>
<evidence type="ECO:0000313" key="2">
    <source>
        <dbReference type="EMBL" id="WGZ90878.1"/>
    </source>
</evidence>
<keyword evidence="1" id="KW-1133">Transmembrane helix</keyword>
<protein>
    <submittedName>
        <fullName evidence="2">Uncharacterized protein</fullName>
    </submittedName>
</protein>
<accession>A0AA95H813</accession>
<dbReference type="EMBL" id="CP124755">
    <property type="protein sequence ID" value="WGZ90878.1"/>
    <property type="molecule type" value="Genomic_DNA"/>
</dbReference>
<feature type="transmembrane region" description="Helical" evidence="1">
    <location>
        <begin position="6"/>
        <end position="25"/>
    </location>
</feature>
<reference evidence="2" key="2">
    <citation type="submission" date="2023-04" db="EMBL/GenBank/DDBJ databases">
        <authorList>
            <person name="Beletskiy A.V."/>
            <person name="Mardanov A.V."/>
            <person name="Ravin N.V."/>
        </authorList>
    </citation>
    <scope>NUCLEOTIDE SEQUENCE</scope>
    <source>
        <strain evidence="2">GKL-01</strain>
    </source>
</reference>
<proteinExistence type="predicted"/>
<gene>
    <name evidence="2" type="ORF">QJT80_00065</name>
</gene>
<evidence type="ECO:0000256" key="1">
    <source>
        <dbReference type="SAM" id="Phobius"/>
    </source>
</evidence>
<name>A0AA95H813_9GAMM</name>
<organism evidence="2">
    <name type="scientific">Candidatus Thiocaldithrix dubininis</name>
    <dbReference type="NCBI Taxonomy" id="3080823"/>
    <lineage>
        <taxon>Bacteria</taxon>
        <taxon>Pseudomonadati</taxon>
        <taxon>Pseudomonadota</taxon>
        <taxon>Gammaproteobacteria</taxon>
        <taxon>Thiotrichales</taxon>
        <taxon>Thiotrichaceae</taxon>
        <taxon>Candidatus Thiocaldithrix</taxon>
    </lineage>
</organism>
<sequence>MKTWALYGFVFLLALIVASGGFWYWQTQSQQAAELSLQVPCDLRKAACTASDSAGHSVQFSITPTTIPLMQELTLRVQVQQLLAVQTIGVKIDGLNMYMGYQYAKLEAVDQHHYQGKLILPVCTEAHMQWQASVLINTPEQTYRAAFPFDTFRQ</sequence>
<reference evidence="2" key="1">
    <citation type="journal article" date="2023" name="Int. J. Mol. Sci.">
        <title>Metagenomics Revealed a New Genus 'Candidatus Thiocaldithrix dubininis' gen. nov., sp. nov. and a New Species 'Candidatus Thiothrix putei' sp. nov. in the Family Thiotrichaceae, Some Members of Which Have Traits of Both Na+- and H+-Motive Energetics.</title>
        <authorList>
            <person name="Ravin N.V."/>
            <person name="Muntyan M.S."/>
            <person name="Smolyakov D.D."/>
            <person name="Rudenko T.S."/>
            <person name="Beletsky A.V."/>
            <person name="Mardanov A.V."/>
            <person name="Grabovich M.Y."/>
        </authorList>
    </citation>
    <scope>NUCLEOTIDE SEQUENCE</scope>
    <source>
        <strain evidence="2">GKL-01</strain>
    </source>
</reference>
<dbReference type="Proteomes" id="UP001300672">
    <property type="component" value="Chromosome"/>
</dbReference>
<keyword evidence="1" id="KW-0472">Membrane</keyword>